<evidence type="ECO:0000256" key="1">
    <source>
        <dbReference type="ARBA" id="ARBA00009995"/>
    </source>
</evidence>
<dbReference type="NCBIfam" id="TIGR01426">
    <property type="entry name" value="MGT"/>
    <property type="match status" value="1"/>
</dbReference>
<comment type="caution">
    <text evidence="4">The sequence shown here is derived from an EMBL/GenBank/DDBJ whole genome shotgun (WGS) entry which is preliminary data.</text>
</comment>
<dbReference type="SUPFAM" id="SSF53756">
    <property type="entry name" value="UDP-Glycosyltransferase/glycogen phosphorylase"/>
    <property type="match status" value="1"/>
</dbReference>
<comment type="similarity">
    <text evidence="1">Belongs to the UDP-glycosyltransferase family.</text>
</comment>
<dbReference type="CDD" id="cd03784">
    <property type="entry name" value="GT1_Gtf-like"/>
    <property type="match status" value="1"/>
</dbReference>
<sequence length="393" mass="41578">MAPHLLFVLYPAYGHTLPMVPIIDRLTRRGFLVTATTGAAMADRVRAAGARPVTYTTPLSTSAPPDVLEPDELAARTLRYLDESLAIAPVLDAACPAPPDAVVFDTTLWAPSRVAAARWGRPAVQVVPTFASNEHFSVTDKLSELSTPLDPAHPALVRFGERLAEHATAAGVSPAVYAGAGEANVVTIPREFQIRGETFGDDHVFVGPCLDPAPGTWTPPADGRRVVLVSLGTTVNARPDFFRDCVRAFAGSDWHLVLSLGGRVTPEELGPLPPGVEAHDWIPHGDVLAHASVFVCQSGMGSVQEALHHGVPLVVAPHHPEQRANADRIAELGLGEVLHRHTVTGDLVLAATTAVAADAALRARVLRMRDHIRAAGGADRAADAIAAHVSTRV</sequence>
<dbReference type="RefSeq" id="WP_219823960.1">
    <property type="nucleotide sequence ID" value="NZ_CP154825.1"/>
</dbReference>
<evidence type="ECO:0000313" key="4">
    <source>
        <dbReference type="EMBL" id="PPK68483.1"/>
    </source>
</evidence>
<dbReference type="AlphaFoldDB" id="A0A2S6GTH3"/>
<feature type="domain" description="Erythromycin biosynthesis protein CIII-like C-terminal" evidence="3">
    <location>
        <begin position="256"/>
        <end position="373"/>
    </location>
</feature>
<dbReference type="InterPro" id="IPR002213">
    <property type="entry name" value="UDP_glucos_trans"/>
</dbReference>
<evidence type="ECO:0000256" key="2">
    <source>
        <dbReference type="ARBA" id="ARBA00022679"/>
    </source>
</evidence>
<evidence type="ECO:0000313" key="5">
    <source>
        <dbReference type="Proteomes" id="UP000239203"/>
    </source>
</evidence>
<dbReference type="Proteomes" id="UP000239203">
    <property type="component" value="Unassembled WGS sequence"/>
</dbReference>
<protein>
    <submittedName>
        <fullName evidence="4">MGT family glycosyltransferase</fullName>
    </submittedName>
</protein>
<keyword evidence="2 4" id="KW-0808">Transferase</keyword>
<dbReference type="PANTHER" id="PTHR21015">
    <property type="entry name" value="UDP-N-ACETYLGLUCOSAMINE--N-ACETYLMURAMYL-(PENTAPEPTIDE) PYROPHOSPHORYL-UNDECAPRENOL N-ACETYLGLUCOSAMINE TRANSFERASE 1"/>
    <property type="match status" value="1"/>
</dbReference>
<keyword evidence="5" id="KW-1185">Reference proteome</keyword>
<organism evidence="4 5">
    <name type="scientific">Actinokineospora auranticolor</name>
    <dbReference type="NCBI Taxonomy" id="155976"/>
    <lineage>
        <taxon>Bacteria</taxon>
        <taxon>Bacillati</taxon>
        <taxon>Actinomycetota</taxon>
        <taxon>Actinomycetes</taxon>
        <taxon>Pseudonocardiales</taxon>
        <taxon>Pseudonocardiaceae</taxon>
        <taxon>Actinokineospora</taxon>
    </lineage>
</organism>
<dbReference type="Pfam" id="PF06722">
    <property type="entry name" value="EryCIII-like_C"/>
    <property type="match status" value="1"/>
</dbReference>
<dbReference type="InterPro" id="IPR010610">
    <property type="entry name" value="EryCIII-like_C"/>
</dbReference>
<accession>A0A2S6GTH3</accession>
<dbReference type="EMBL" id="PTIX01000005">
    <property type="protein sequence ID" value="PPK68483.1"/>
    <property type="molecule type" value="Genomic_DNA"/>
</dbReference>
<name>A0A2S6GTH3_9PSEU</name>
<gene>
    <name evidence="4" type="ORF">CLV40_105206</name>
</gene>
<dbReference type="Gene3D" id="3.40.50.2000">
    <property type="entry name" value="Glycogen Phosphorylase B"/>
    <property type="match status" value="2"/>
</dbReference>
<evidence type="ECO:0000259" key="3">
    <source>
        <dbReference type="Pfam" id="PF06722"/>
    </source>
</evidence>
<reference evidence="4 5" key="1">
    <citation type="submission" date="2018-02" db="EMBL/GenBank/DDBJ databases">
        <title>Genomic Encyclopedia of Archaeal and Bacterial Type Strains, Phase II (KMG-II): from individual species to whole genera.</title>
        <authorList>
            <person name="Goeker M."/>
        </authorList>
    </citation>
    <scope>NUCLEOTIDE SEQUENCE [LARGE SCALE GENOMIC DNA]</scope>
    <source>
        <strain evidence="4 5">YU 961-1</strain>
    </source>
</reference>
<dbReference type="GO" id="GO:0008194">
    <property type="term" value="F:UDP-glycosyltransferase activity"/>
    <property type="evidence" value="ECO:0007669"/>
    <property type="project" value="InterPro"/>
</dbReference>
<dbReference type="GO" id="GO:0016758">
    <property type="term" value="F:hexosyltransferase activity"/>
    <property type="evidence" value="ECO:0007669"/>
    <property type="project" value="InterPro"/>
</dbReference>
<dbReference type="PANTHER" id="PTHR21015:SF22">
    <property type="entry name" value="GLYCOSYLTRANSFERASE"/>
    <property type="match status" value="1"/>
</dbReference>
<dbReference type="InterPro" id="IPR006326">
    <property type="entry name" value="UDPGT_MGT-like"/>
</dbReference>
<proteinExistence type="inferred from homology"/>
<dbReference type="FunFam" id="3.40.50.2000:FF:000072">
    <property type="entry name" value="Glycosyl transferase"/>
    <property type="match status" value="1"/>
</dbReference>